<dbReference type="Gene3D" id="3.40.50.11790">
    <property type="match status" value="1"/>
</dbReference>
<organism evidence="11">
    <name type="scientific">Siphoviridae sp. ctwNf2</name>
    <dbReference type="NCBI Taxonomy" id="2827597"/>
    <lineage>
        <taxon>Viruses</taxon>
        <taxon>Duplodnaviria</taxon>
        <taxon>Heunggongvirae</taxon>
        <taxon>Uroviricota</taxon>
        <taxon>Caudoviricetes</taxon>
    </lineage>
</organism>
<comment type="similarity">
    <text evidence="1">Belongs to the myoviridae tail sheath protein family.</text>
</comment>
<name>A0A8S5RRL4_9CAUD</name>
<sequence>MALGGGIFLFKNKTMPGTYINFVSKNRAYADVSDRGFGAMLLDLDWGVAGEVFRVDADEFQKNCRKYFGYDYGNDKMKGLRDLFIGLKTGYFYRLNSDGEQATSEVGKAKYKGVRGNDLGFSVQNDPDEAGKFVVTTYLTTDGVRKTVDIQKGLKDATQLVDNDFVTFTKSGNLTATAYKAFTGGSNGSAITLQNYQDGLDMIEPYYFNILGYAGDDETVKSLLINFTDRCRNQTGAKFQLVIHGKKKVNHEGVISILNDVTDEATPKGSLAYWVTGKEAACPINRTVGNEVYNGEYTVDTKHKQYEIEQAIKDGMFMFHIVTDPVGGNIKGDVRVAKDINTFTEFTKEKNVDFSYNQVIRVLDNWAIDAAHLFNKTYLDKAQNDADGRKSLWGDLVFLAEEYQKVRAIQGFDDKDIEMPVQGDKKEDVVVTVSLQPTVAMEKLYMTVVVE</sequence>
<dbReference type="InterPro" id="IPR035089">
    <property type="entry name" value="Phage_sheath_subtilisin"/>
</dbReference>
<evidence type="ECO:0000259" key="10">
    <source>
        <dbReference type="Pfam" id="PF17482"/>
    </source>
</evidence>
<keyword evidence="4" id="KW-1242">Viral contractile tail ejection system</keyword>
<feature type="domain" description="Phage tail sheath protein-like beta-sandwich" evidence="9">
    <location>
        <begin position="98"/>
        <end position="187"/>
    </location>
</feature>
<keyword evidence="3" id="KW-1227">Viral tail protein</keyword>
<dbReference type="Gene3D" id="3.30.1370.220">
    <property type="match status" value="1"/>
</dbReference>
<proteinExistence type="inferred from homology"/>
<accession>A0A8S5RRL4</accession>
<evidence type="ECO:0000256" key="6">
    <source>
        <dbReference type="ARBA" id="ARBA00023009"/>
    </source>
</evidence>
<evidence type="ECO:0000256" key="1">
    <source>
        <dbReference type="ARBA" id="ARBA00008005"/>
    </source>
</evidence>
<reference evidence="11" key="1">
    <citation type="journal article" date="2021" name="Proc. Natl. Acad. Sci. U.S.A.">
        <title>A Catalog of Tens of Thousands of Viruses from Human Metagenomes Reveals Hidden Associations with Chronic Diseases.</title>
        <authorList>
            <person name="Tisza M.J."/>
            <person name="Buck C.B."/>
        </authorList>
    </citation>
    <scope>NUCLEOTIDE SEQUENCE</scope>
    <source>
        <strain evidence="11">CtwNf2</strain>
    </source>
</reference>
<evidence type="ECO:0000256" key="3">
    <source>
        <dbReference type="ARBA" id="ARBA00022732"/>
    </source>
</evidence>
<keyword evidence="5" id="KW-0946">Virion</keyword>
<dbReference type="Pfam" id="PF17482">
    <property type="entry name" value="Phage_sheath_1C"/>
    <property type="match status" value="1"/>
</dbReference>
<dbReference type="GO" id="GO:0098027">
    <property type="term" value="C:virus tail, sheath"/>
    <property type="evidence" value="ECO:0007669"/>
    <property type="project" value="UniProtKB-KW"/>
</dbReference>
<evidence type="ECO:0000259" key="9">
    <source>
        <dbReference type="Pfam" id="PF17481"/>
    </source>
</evidence>
<evidence type="ECO:0000313" key="11">
    <source>
        <dbReference type="EMBL" id="DAE91893.1"/>
    </source>
</evidence>
<evidence type="ECO:0000256" key="4">
    <source>
        <dbReference type="ARBA" id="ARBA00022766"/>
    </source>
</evidence>
<dbReference type="Pfam" id="PF04984">
    <property type="entry name" value="Phage_sheath_1"/>
    <property type="match status" value="1"/>
</dbReference>
<feature type="domain" description="Tail sheath protein subtilisin-like" evidence="8">
    <location>
        <begin position="191"/>
        <end position="323"/>
    </location>
</feature>
<dbReference type="EMBL" id="BK057791">
    <property type="protein sequence ID" value="DAE91893.1"/>
    <property type="molecule type" value="Genomic_DNA"/>
</dbReference>
<dbReference type="Gene3D" id="3.30.1490.360">
    <property type="match status" value="1"/>
</dbReference>
<evidence type="ECO:0000259" key="8">
    <source>
        <dbReference type="Pfam" id="PF04984"/>
    </source>
</evidence>
<dbReference type="Gene3D" id="2.60.40.4290">
    <property type="match status" value="1"/>
</dbReference>
<dbReference type="InterPro" id="IPR020287">
    <property type="entry name" value="Tail_sheath_C"/>
</dbReference>
<dbReference type="InterPro" id="IPR035326">
    <property type="entry name" value="Beta_sandwich_Seath"/>
</dbReference>
<evidence type="ECO:0000256" key="2">
    <source>
        <dbReference type="ARBA" id="ARBA00022595"/>
    </source>
</evidence>
<feature type="domain" description="Tail sheath protein C-terminal" evidence="10">
    <location>
        <begin position="349"/>
        <end position="450"/>
    </location>
</feature>
<keyword evidence="5" id="KW-1229">Viral tail sheath protein</keyword>
<protein>
    <submittedName>
        <fullName evidence="11">Tail sheath protein</fullName>
    </submittedName>
</protein>
<evidence type="ECO:0000256" key="7">
    <source>
        <dbReference type="ARBA" id="ARBA00023296"/>
    </source>
</evidence>
<dbReference type="Gene3D" id="3.30.360.90">
    <property type="match status" value="1"/>
</dbReference>
<dbReference type="GO" id="GO:0099000">
    <property type="term" value="P:symbiont genome ejection through host cell envelope, contractile tail mechanism"/>
    <property type="evidence" value="ECO:0007669"/>
    <property type="project" value="UniProtKB-KW"/>
</dbReference>
<dbReference type="Pfam" id="PF17481">
    <property type="entry name" value="Phage_sheath_domII"/>
    <property type="match status" value="1"/>
</dbReference>
<keyword evidence="7" id="KW-1160">Virus entry into host cell</keyword>
<evidence type="ECO:0000256" key="5">
    <source>
        <dbReference type="ARBA" id="ARBA00023003"/>
    </source>
</evidence>
<keyword evidence="6" id="KW-1171">Viral genome ejection through host cell envelope</keyword>
<keyword evidence="2" id="KW-1162">Viral penetration into host cytoplasm</keyword>